<gene>
    <name evidence="1" type="ORF">OSB1V03_LOCUS169</name>
</gene>
<keyword evidence="2" id="KW-1185">Reference proteome</keyword>
<accession>A0A7R9KCG5</accession>
<protein>
    <submittedName>
        <fullName evidence="1">Uncharacterized protein</fullName>
    </submittedName>
</protein>
<feature type="non-terminal residue" evidence="1">
    <location>
        <position position="1"/>
    </location>
</feature>
<proteinExistence type="predicted"/>
<name>A0A7R9KCG5_9ACAR</name>
<sequence>TRPVLQHHYSLHCSMDHLAYLIFDIVWIAKSWFQLIHIWGASGNVLVCRNASIDTQITQQAHARLVPAHGVYPVLVAVICANCAPVDNGNELNKLISKIPGPIQDLISDPCLLRKDAPAHNCMRGKIPDYDPTITQPNYTNCTIDEQSVLGGKEDRAVTYMNENMCKTFQYTPAVLLVVAHSAYNTQFPSKFLAEGTKDVIADLTKDLHNDPCFNKIYTDVISCFKNKVPNYNPKETDPKYTCCVIWNEIDCIAASAKMPTCLGIEMLALTTIETKLEAALEATGKACEKHKFASDHAKCPME</sequence>
<dbReference type="EMBL" id="OC854601">
    <property type="protein sequence ID" value="CAD7619669.1"/>
    <property type="molecule type" value="Genomic_DNA"/>
</dbReference>
<evidence type="ECO:0000313" key="1">
    <source>
        <dbReference type="EMBL" id="CAD7619669.1"/>
    </source>
</evidence>
<dbReference type="AlphaFoldDB" id="A0A7R9KCG5"/>
<evidence type="ECO:0000313" key="2">
    <source>
        <dbReference type="Proteomes" id="UP000759131"/>
    </source>
</evidence>
<organism evidence="1">
    <name type="scientific">Medioppia subpectinata</name>
    <dbReference type="NCBI Taxonomy" id="1979941"/>
    <lineage>
        <taxon>Eukaryota</taxon>
        <taxon>Metazoa</taxon>
        <taxon>Ecdysozoa</taxon>
        <taxon>Arthropoda</taxon>
        <taxon>Chelicerata</taxon>
        <taxon>Arachnida</taxon>
        <taxon>Acari</taxon>
        <taxon>Acariformes</taxon>
        <taxon>Sarcoptiformes</taxon>
        <taxon>Oribatida</taxon>
        <taxon>Brachypylina</taxon>
        <taxon>Oppioidea</taxon>
        <taxon>Oppiidae</taxon>
        <taxon>Medioppia</taxon>
    </lineage>
</organism>
<dbReference type="Proteomes" id="UP000759131">
    <property type="component" value="Unassembled WGS sequence"/>
</dbReference>
<dbReference type="EMBL" id="CAJPIZ010000026">
    <property type="protein sequence ID" value="CAG2100099.1"/>
    <property type="molecule type" value="Genomic_DNA"/>
</dbReference>
<reference evidence="1" key="1">
    <citation type="submission" date="2020-11" db="EMBL/GenBank/DDBJ databases">
        <authorList>
            <person name="Tran Van P."/>
        </authorList>
    </citation>
    <scope>NUCLEOTIDE SEQUENCE</scope>
</reference>